<dbReference type="EMBL" id="VWOX01000016">
    <property type="protein sequence ID" value="KAA5539881.1"/>
    <property type="molecule type" value="Genomic_DNA"/>
</dbReference>
<dbReference type="RefSeq" id="WP_150078944.1">
    <property type="nucleotide sequence ID" value="NZ_VWOX01000016.1"/>
</dbReference>
<evidence type="ECO:0000259" key="2">
    <source>
        <dbReference type="Pfam" id="PF20013"/>
    </source>
</evidence>
<comment type="caution">
    <text evidence="4">The sequence shown here is derived from an EMBL/GenBank/DDBJ whole genome shotgun (WGS) entry which is preliminary data.</text>
</comment>
<feature type="region of interest" description="Disordered" evidence="1">
    <location>
        <begin position="418"/>
        <end position="485"/>
    </location>
</feature>
<sequence>MSTELLYTSAPKGLRHGSRGFCTVLTTSGMPINVIGKLESISGYRHLFPPDSPRAGENPVTQAHQRVSLGGQLVSVISRIAAYGTDYSGRTNKLAHHVALDASELPQAGPAWLLQQPTVMRSQWYGQCETPPTGPSIPRGDQPPRICSSWKSVTGDAGWGGVVAEAFAADAGQPFWIVYSLDHQDRLLEMMDESISLLPPSQRWRATFNTFAVNVPPDVDCRVRMVPAGTEEARFATSAGKCVDLTRTQSITTASQWVERARGKLRGDGVSVGTSTGFSAVQDPVDSEGASVWSSSEESASGPPPTPQPPALPDQLRKHSGGRLWWSSLAVIVALLMLSGIWCLSRYWAGLPLLPGGASKPAAPLAVAPPDASVTEPVVSETEEQPTVPTQRLEFPVRYDQKQMLGWVLGNPDAETPLPSPISLRGRLNLPSTLGPRESGETVQASVADPSPVSNAPGALNSATASDGGQASSDRENARRDSAATTESAFKATLIAWGGKAVRLPPAESVRIESTSLANIVGTFQVHPIPDVDPALSASTRVYWRPEGDDLIAISGFDWHADGNSSGDAASGGQAAAYRTVGQSLANLSALFASLQQQSAELPSSFRSIVAPLVLRGNRGRESLVRSLLRSADDMDEIIDEAMAVTDQMQAEVAGQAGPLNKSQQDALLRAVSDCERIVRSAQELEESFHVLQQGWTVDVADLRFQDSDGDLIRRLPLRFHFSW</sequence>
<feature type="compositionally biased region" description="Low complexity" evidence="1">
    <location>
        <begin position="287"/>
        <end position="301"/>
    </location>
</feature>
<dbReference type="InterPro" id="IPR045401">
    <property type="entry name" value="GAP1-M"/>
</dbReference>
<dbReference type="Proteomes" id="UP000324479">
    <property type="component" value="Unassembled WGS sequence"/>
</dbReference>
<feature type="compositionally biased region" description="Basic and acidic residues" evidence="1">
    <location>
        <begin position="473"/>
        <end position="482"/>
    </location>
</feature>
<accession>A0A5M6CXF0</accession>
<proteinExistence type="predicted"/>
<dbReference type="InterPro" id="IPR045402">
    <property type="entry name" value="GAP1-N2"/>
</dbReference>
<evidence type="ECO:0000313" key="4">
    <source>
        <dbReference type="EMBL" id="KAA5539881.1"/>
    </source>
</evidence>
<feature type="compositionally biased region" description="Pro residues" evidence="1">
    <location>
        <begin position="302"/>
        <end position="312"/>
    </location>
</feature>
<dbReference type="Pfam" id="PF20014">
    <property type="entry name" value="GAP1-M"/>
    <property type="match status" value="1"/>
</dbReference>
<name>A0A5M6CXF0_9BACT</name>
<keyword evidence="5" id="KW-1185">Reference proteome</keyword>
<organism evidence="4 5">
    <name type="scientific">Roseiconus nitratireducens</name>
    <dbReference type="NCBI Taxonomy" id="2605748"/>
    <lineage>
        <taxon>Bacteria</taxon>
        <taxon>Pseudomonadati</taxon>
        <taxon>Planctomycetota</taxon>
        <taxon>Planctomycetia</taxon>
        <taxon>Pirellulales</taxon>
        <taxon>Pirellulaceae</taxon>
        <taxon>Roseiconus</taxon>
    </lineage>
</organism>
<feature type="domain" description="GTPase-associated protein 1 middle" evidence="3">
    <location>
        <begin position="148"/>
        <end position="246"/>
    </location>
</feature>
<protein>
    <submittedName>
        <fullName evidence="4">Uncharacterized protein</fullName>
    </submittedName>
</protein>
<dbReference type="Pfam" id="PF20013">
    <property type="entry name" value="GAP1-N2"/>
    <property type="match status" value="1"/>
</dbReference>
<feature type="region of interest" description="Disordered" evidence="1">
    <location>
        <begin position="275"/>
        <end position="317"/>
    </location>
</feature>
<reference evidence="4 5" key="1">
    <citation type="submission" date="2019-08" db="EMBL/GenBank/DDBJ databases">
        <authorList>
            <person name="Dhanesh K."/>
            <person name="Kumar G."/>
            <person name="Sasikala C."/>
            <person name="Venkata Ramana C."/>
        </authorList>
    </citation>
    <scope>NUCLEOTIDE SEQUENCE [LARGE SCALE GENOMIC DNA]</scope>
    <source>
        <strain evidence="4 5">JC645</strain>
    </source>
</reference>
<evidence type="ECO:0000259" key="3">
    <source>
        <dbReference type="Pfam" id="PF20014"/>
    </source>
</evidence>
<gene>
    <name evidence="4" type="ORF">FYK55_22800</name>
</gene>
<feature type="compositionally biased region" description="Polar residues" evidence="1">
    <location>
        <begin position="461"/>
        <end position="472"/>
    </location>
</feature>
<evidence type="ECO:0000256" key="1">
    <source>
        <dbReference type="SAM" id="MobiDB-lite"/>
    </source>
</evidence>
<evidence type="ECO:0000313" key="5">
    <source>
        <dbReference type="Proteomes" id="UP000324479"/>
    </source>
</evidence>
<dbReference type="AlphaFoldDB" id="A0A5M6CXF0"/>
<feature type="domain" description="GTPase-associated protein 1 N-terminal" evidence="2">
    <location>
        <begin position="1"/>
        <end position="127"/>
    </location>
</feature>